<evidence type="ECO:0000256" key="3">
    <source>
        <dbReference type="ARBA" id="ARBA00022801"/>
    </source>
</evidence>
<gene>
    <name evidence="6" type="ORF">ACFQ44_05290</name>
</gene>
<dbReference type="InterPro" id="IPR001818">
    <property type="entry name" value="Pept_M10_metallopeptidase"/>
</dbReference>
<keyword evidence="1" id="KW-0645">Protease</keyword>
<organism evidence="6 7">
    <name type="scientific">Levilactobacillus lanxiensis</name>
    <dbReference type="NCBI Taxonomy" id="2799568"/>
    <lineage>
        <taxon>Bacteria</taxon>
        <taxon>Bacillati</taxon>
        <taxon>Bacillota</taxon>
        <taxon>Bacilli</taxon>
        <taxon>Lactobacillales</taxon>
        <taxon>Lactobacillaceae</taxon>
        <taxon>Levilactobacillus</taxon>
    </lineage>
</organism>
<sequence length="224" mass="24088">MRRGRILVLGVLVGLLLIGFGYRSGRLPQLTAAIDQIRSGSVLGSPQDPTITHAASVKVPKDATPIVDIVQGVGLSKTYYYRFSDQLPADGKQVFADAVQVYNQTGIVHLVENSGWSGAGHNQITFSVYHKKMAKQAATVELGHGGPEIIQTNDGWGTNSENHAEASLNGDYAAAYTDAVAVHELGHALGLDHSKSRKSVMYPIAHGQTRLSRGDLKSLKLIYQ</sequence>
<dbReference type="InterPro" id="IPR006026">
    <property type="entry name" value="Peptidase_Metallo"/>
</dbReference>
<keyword evidence="2" id="KW-0479">Metal-binding</keyword>
<keyword evidence="7" id="KW-1185">Reference proteome</keyword>
<evidence type="ECO:0000256" key="2">
    <source>
        <dbReference type="ARBA" id="ARBA00022723"/>
    </source>
</evidence>
<evidence type="ECO:0000259" key="5">
    <source>
        <dbReference type="SMART" id="SM00235"/>
    </source>
</evidence>
<dbReference type="InterPro" id="IPR024079">
    <property type="entry name" value="MetalloPept_cat_dom_sf"/>
</dbReference>
<evidence type="ECO:0000256" key="4">
    <source>
        <dbReference type="ARBA" id="ARBA00022833"/>
    </source>
</evidence>
<name>A0ABW4D0P6_9LACO</name>
<keyword evidence="4" id="KW-0862">Zinc</keyword>
<evidence type="ECO:0000313" key="7">
    <source>
        <dbReference type="Proteomes" id="UP001597189"/>
    </source>
</evidence>
<evidence type="ECO:0000256" key="1">
    <source>
        <dbReference type="ARBA" id="ARBA00022670"/>
    </source>
</evidence>
<dbReference type="PANTHER" id="PTHR10201">
    <property type="entry name" value="MATRIX METALLOPROTEINASE"/>
    <property type="match status" value="1"/>
</dbReference>
<evidence type="ECO:0000313" key="6">
    <source>
        <dbReference type="EMBL" id="MFD1455104.1"/>
    </source>
</evidence>
<dbReference type="RefSeq" id="WP_203643830.1">
    <property type="nucleotide sequence ID" value="NZ_BOLN01000003.1"/>
</dbReference>
<dbReference type="Proteomes" id="UP001597189">
    <property type="component" value="Unassembled WGS sequence"/>
</dbReference>
<dbReference type="Pfam" id="PF00413">
    <property type="entry name" value="Peptidase_M10"/>
    <property type="match status" value="1"/>
</dbReference>
<feature type="domain" description="Peptidase metallopeptidase" evidence="5">
    <location>
        <begin position="75"/>
        <end position="218"/>
    </location>
</feature>
<dbReference type="GO" id="GO:0008237">
    <property type="term" value="F:metallopeptidase activity"/>
    <property type="evidence" value="ECO:0007669"/>
    <property type="project" value="UniProtKB-KW"/>
</dbReference>
<reference evidence="7" key="1">
    <citation type="journal article" date="2019" name="Int. J. Syst. Evol. Microbiol.">
        <title>The Global Catalogue of Microorganisms (GCM) 10K type strain sequencing project: providing services to taxonomists for standard genome sequencing and annotation.</title>
        <authorList>
            <consortium name="The Broad Institute Genomics Platform"/>
            <consortium name="The Broad Institute Genome Sequencing Center for Infectious Disease"/>
            <person name="Wu L."/>
            <person name="Ma J."/>
        </authorList>
    </citation>
    <scope>NUCLEOTIDE SEQUENCE [LARGE SCALE GENOMIC DNA]</scope>
    <source>
        <strain evidence="7">CCM 8979</strain>
    </source>
</reference>
<protein>
    <submittedName>
        <fullName evidence="6">Matrixin family metalloprotease</fullName>
        <ecNumber evidence="6">3.4.24.-</ecNumber>
    </submittedName>
</protein>
<dbReference type="SMART" id="SM00235">
    <property type="entry name" value="ZnMc"/>
    <property type="match status" value="1"/>
</dbReference>
<dbReference type="Gene3D" id="3.40.390.10">
    <property type="entry name" value="Collagenase (Catalytic Domain)"/>
    <property type="match status" value="1"/>
</dbReference>
<proteinExistence type="predicted"/>
<dbReference type="EMBL" id="JBHTOD010000003">
    <property type="protein sequence ID" value="MFD1455104.1"/>
    <property type="molecule type" value="Genomic_DNA"/>
</dbReference>
<dbReference type="EC" id="3.4.24.-" evidence="6"/>
<keyword evidence="6" id="KW-0482">Metalloprotease</keyword>
<accession>A0ABW4D0P6</accession>
<comment type="caution">
    <text evidence="6">The sequence shown here is derived from an EMBL/GenBank/DDBJ whole genome shotgun (WGS) entry which is preliminary data.</text>
</comment>
<keyword evidence="3 6" id="KW-0378">Hydrolase</keyword>
<dbReference type="SUPFAM" id="SSF55486">
    <property type="entry name" value="Metalloproteases ('zincins'), catalytic domain"/>
    <property type="match status" value="1"/>
</dbReference>